<dbReference type="InterPro" id="IPR050870">
    <property type="entry name" value="FAST_kinase"/>
</dbReference>
<comment type="caution">
    <text evidence="2">The sequence shown here is derived from an EMBL/GenBank/DDBJ whole genome shotgun (WGS) entry which is preliminary data.</text>
</comment>
<protein>
    <submittedName>
        <fullName evidence="2">Uncharacterized protein</fullName>
    </submittedName>
</protein>
<feature type="compositionally biased region" description="Basic and acidic residues" evidence="1">
    <location>
        <begin position="1118"/>
        <end position="1127"/>
    </location>
</feature>
<feature type="compositionally biased region" description="Polar residues" evidence="1">
    <location>
        <begin position="1481"/>
        <end position="1504"/>
    </location>
</feature>
<feature type="compositionally biased region" description="Low complexity" evidence="1">
    <location>
        <begin position="649"/>
        <end position="663"/>
    </location>
</feature>
<feature type="compositionally biased region" description="Polar residues" evidence="1">
    <location>
        <begin position="795"/>
        <end position="808"/>
    </location>
</feature>
<dbReference type="PANTHER" id="PTHR21228">
    <property type="entry name" value="FAST LEU-RICH DOMAIN-CONTAINING"/>
    <property type="match status" value="1"/>
</dbReference>
<dbReference type="GO" id="GO:0044528">
    <property type="term" value="P:regulation of mitochondrial mRNA stability"/>
    <property type="evidence" value="ECO:0007669"/>
    <property type="project" value="TreeGrafter"/>
</dbReference>
<feature type="region of interest" description="Disordered" evidence="1">
    <location>
        <begin position="473"/>
        <end position="495"/>
    </location>
</feature>
<feature type="region of interest" description="Disordered" evidence="1">
    <location>
        <begin position="191"/>
        <end position="220"/>
    </location>
</feature>
<dbReference type="OrthoDB" id="10693240at2759"/>
<feature type="compositionally biased region" description="Polar residues" evidence="1">
    <location>
        <begin position="1128"/>
        <end position="1138"/>
    </location>
</feature>
<feature type="compositionally biased region" description="Low complexity" evidence="1">
    <location>
        <begin position="1519"/>
        <end position="1528"/>
    </location>
</feature>
<feature type="region of interest" description="Disordered" evidence="1">
    <location>
        <begin position="1109"/>
        <end position="1138"/>
    </location>
</feature>
<keyword evidence="3" id="KW-1185">Reference proteome</keyword>
<dbReference type="PANTHER" id="PTHR21228:SF40">
    <property type="entry name" value="LD45607P"/>
    <property type="match status" value="1"/>
</dbReference>
<feature type="region of interest" description="Disordered" evidence="1">
    <location>
        <begin position="1425"/>
        <end position="1446"/>
    </location>
</feature>
<dbReference type="EMBL" id="BEGY01000043">
    <property type="protein sequence ID" value="GAX79529.1"/>
    <property type="molecule type" value="Genomic_DNA"/>
</dbReference>
<dbReference type="GO" id="GO:0035770">
    <property type="term" value="C:ribonucleoprotein granule"/>
    <property type="evidence" value="ECO:0007669"/>
    <property type="project" value="TreeGrafter"/>
</dbReference>
<proteinExistence type="predicted"/>
<reference evidence="2 3" key="1">
    <citation type="submission" date="2017-08" db="EMBL/GenBank/DDBJ databases">
        <title>Acidophilic green algal genome provides insights into adaptation to an acidic environment.</title>
        <authorList>
            <person name="Hirooka S."/>
            <person name="Hirose Y."/>
            <person name="Kanesaki Y."/>
            <person name="Higuchi S."/>
            <person name="Fujiwara T."/>
            <person name="Onuma R."/>
            <person name="Era A."/>
            <person name="Ohbayashi R."/>
            <person name="Uzuka A."/>
            <person name="Nozaki H."/>
            <person name="Yoshikawa H."/>
            <person name="Miyagishima S.Y."/>
        </authorList>
    </citation>
    <scope>NUCLEOTIDE SEQUENCE [LARGE SCALE GENOMIC DNA]</scope>
    <source>
        <strain evidence="2 3">NIES-2499</strain>
    </source>
</reference>
<dbReference type="GO" id="GO:1901259">
    <property type="term" value="P:chloroplast rRNA processing"/>
    <property type="evidence" value="ECO:0007669"/>
    <property type="project" value="TreeGrafter"/>
</dbReference>
<dbReference type="GO" id="GO:0000963">
    <property type="term" value="P:mitochondrial RNA processing"/>
    <property type="evidence" value="ECO:0007669"/>
    <property type="project" value="TreeGrafter"/>
</dbReference>
<feature type="region of interest" description="Disordered" evidence="1">
    <location>
        <begin position="602"/>
        <end position="632"/>
    </location>
</feature>
<feature type="compositionally biased region" description="Polar residues" evidence="1">
    <location>
        <begin position="819"/>
        <end position="828"/>
    </location>
</feature>
<evidence type="ECO:0000313" key="3">
    <source>
        <dbReference type="Proteomes" id="UP000232323"/>
    </source>
</evidence>
<feature type="compositionally biased region" description="Basic and acidic residues" evidence="1">
    <location>
        <begin position="604"/>
        <end position="613"/>
    </location>
</feature>
<feature type="region of interest" description="Disordered" evidence="1">
    <location>
        <begin position="1"/>
        <end position="20"/>
    </location>
</feature>
<dbReference type="GO" id="GO:0005759">
    <property type="term" value="C:mitochondrial matrix"/>
    <property type="evidence" value="ECO:0007669"/>
    <property type="project" value="TreeGrafter"/>
</dbReference>
<feature type="region of interest" description="Disordered" evidence="1">
    <location>
        <begin position="1056"/>
        <end position="1081"/>
    </location>
</feature>
<accession>A0A250X9E8</accession>
<gene>
    <name evidence="2" type="ORF">CEUSTIGMA_g6970.t1</name>
</gene>
<feature type="compositionally biased region" description="Polar residues" evidence="1">
    <location>
        <begin position="481"/>
        <end position="494"/>
    </location>
</feature>
<organism evidence="2 3">
    <name type="scientific">Chlamydomonas eustigma</name>
    <dbReference type="NCBI Taxonomy" id="1157962"/>
    <lineage>
        <taxon>Eukaryota</taxon>
        <taxon>Viridiplantae</taxon>
        <taxon>Chlorophyta</taxon>
        <taxon>core chlorophytes</taxon>
        <taxon>Chlorophyceae</taxon>
        <taxon>CS clade</taxon>
        <taxon>Chlamydomonadales</taxon>
        <taxon>Chlamydomonadaceae</taxon>
        <taxon>Chlamydomonas</taxon>
    </lineage>
</organism>
<evidence type="ECO:0000256" key="1">
    <source>
        <dbReference type="SAM" id="MobiDB-lite"/>
    </source>
</evidence>
<dbReference type="Proteomes" id="UP000232323">
    <property type="component" value="Unassembled WGS sequence"/>
</dbReference>
<dbReference type="GO" id="GO:0009507">
    <property type="term" value="C:chloroplast"/>
    <property type="evidence" value="ECO:0007669"/>
    <property type="project" value="GOC"/>
</dbReference>
<feature type="region of interest" description="Disordered" evidence="1">
    <location>
        <begin position="1458"/>
        <end position="1553"/>
    </location>
</feature>
<sequence length="1710" mass="186937">MPIRQHATHQDKISRSRSSIKACYQAQPNHAPRIVVHATCTERIEPCSTSGISKTTSEHGRKLPAANNYDHNSVCTQSLKQEAWYGQVRHASQSIRKPASLGLRCQQGAQRSANDSSALSQTKLISYMSHGDRNMTDLELMSEIKSCKNWKQLQTVIRDCQHGMNHVHTSAALTHLAQILSSNLHLHTSSRGSAQCTTPRIQKGKKSCQETGWRGPTVTSDHLSEPAVGYEPEGVQQQQQICSTEDPPNDFPELICDLCRLVRDHTQKYKARQVANSLWALSKLVTHLNSIDDEHWSQRSVRPAVKRTHQAQQASWNRKHIKSSTLHKALSWSAVATTSFSGTSVVMCHTSVSEVILLLLQRCEAMWHSFKGQEVANSLYAVGLLVACSRADVSQAVQDAVTGNCRVQGASTASKGSWLQDCLEAAMQLIPDMTPQAQANCAWALAILLDSFYPHSLQPFSLNSSNTSSLRLGMGLHPQDPQDSPSTGMPTTVQDDADSDDALYAGLRNRSVTWLEALCKTSELQMHQIPPGSLAVIAWAMAKIKFVPPSTWMDSFFTATHPLLCSLSSQDLANVAWAAAVWKLQGVDTRGVRREIRGGCVKDSASDHTRGDSGADFTQNLNPPNRGPEVSMKSGRYQQALQGNILDNTFPSSHDTDPSTSTPLLMPYRTLSSSSTTLSANPGFMDSSSWSDLLISRCQDDDDVDDDEICTASTVYSNIVPRHYVKKTWREHEVNNSGRSRGAVPSSSADWYQTSNARVLETQRRALPSGTFTTSPPKTPPVITRPVNKNHHDSFSTPHTHNDLLQTSQPPPPKAETSHIMSNSSPSPTRDHGGPLTQGSNATLIPRAWQLQLLSAFELRLGRGVSSEANRQLHPGSQHSSPLLRVVQKHAGQQSTSIYTAGTDGVTPVTHFKSYTRGSSLETSLLLHHPHALGTMCWCLSQFRLKPATWVPEALLNTGLQNQEHLGCRTLTEMVLYLTTLPVQDQPPRLYALIWAAAGAPPRFMPTYPSHPTPHGISNFSPDRSIRRAEARPSLQHYVKTERNCELLSWDEHAAKPSHTTPYPLMQLSSSSSRSSRQKNAVRLMSALSHTGNPGAFTARKLWRVALQQQNPTPRSRTSFDSEKDSKPSTQLSVTQMEDSLALSDMKELLRAALRLHFRPPLNQLNSILLDLRFGTRDKLTTGDSEDTACLLFKAKSTATDSCAVLRASTQLIMASKPTRATPAMASKKQQPRGVPPPVPCCLQGAEQWWQATSQLLLLLRDIISSSSGTAMLPRSGCTNPRSDESVFNAGNICTPVATLKPSTALTLRSVPKGSSLVNSPSSTPSLSAAALPLQTSAAALSNACSAAALPLQTSAAAPLPFVSAAENIAYRHFSPKLDVSTPKSQHLRNSSIVRRDDKGKPSATVLWSIACVIRTLSLIARSSSKKTNGLSGLRDPRPLKGDRLRSRGLIVQQRFKHAMQPRLRSSQWSHQPKRKHQETLDVSSMLRRTSGTKQHPETITSTEVFGGVGKVKSVGEHPALPSRAPAPVRVPPKSGTGRSGRSNTTQSSSNLTAEARAALNTLRDVKGWVGPWVQELVEGAGKLSPSQLSSGLWALSSLSAQAAAYRCLRGFHSSGRWMCVRRVGAVVKGRPLVLPEQASILISRCWSLLPVCNARQIATCLWSLARLRQAVQLPPDFLEACILAWELASSSGVSKRDARMFAEAIRILK</sequence>
<dbReference type="GO" id="GO:0003723">
    <property type="term" value="F:RNA binding"/>
    <property type="evidence" value="ECO:0007669"/>
    <property type="project" value="TreeGrafter"/>
</dbReference>
<evidence type="ECO:0000313" key="2">
    <source>
        <dbReference type="EMBL" id="GAX79529.1"/>
    </source>
</evidence>
<feature type="compositionally biased region" description="Basic and acidic residues" evidence="1">
    <location>
        <begin position="1435"/>
        <end position="1446"/>
    </location>
</feature>
<feature type="compositionally biased region" description="Polar residues" evidence="1">
    <location>
        <begin position="1540"/>
        <end position="1553"/>
    </location>
</feature>
<feature type="compositionally biased region" description="Polar residues" evidence="1">
    <location>
        <begin position="191"/>
        <end position="200"/>
    </location>
</feature>
<name>A0A250X9E8_9CHLO</name>
<feature type="region of interest" description="Disordered" evidence="1">
    <location>
        <begin position="767"/>
        <end position="841"/>
    </location>
</feature>
<feature type="region of interest" description="Disordered" evidence="1">
    <location>
        <begin position="646"/>
        <end position="667"/>
    </location>
</feature>